<feature type="region of interest" description="Disordered" evidence="1">
    <location>
        <begin position="325"/>
        <end position="456"/>
    </location>
</feature>
<keyword evidence="4" id="KW-1185">Reference proteome</keyword>
<sequence>MTTAADVIAALHQRRQAQAGHVVPPGTFPPGWQDWFDAQPAVDRAQACAQIEACVDGLAQRPLPPRRGRWNAPFFRLLQWRAPHDPRVDRRWRITALVLDLLLHILMLGMLVWLLYLRFLVLPPTEDDGGQVVQVEFIGRGNAVAGGGAVATAGAAAATAGKNQARQAQATPAAGGTAQTALTAPTPPPAATLPLQADTPARLPVPAEPEAAQPVQVSNVPQPEPDHFQLPPPRPLAAPVRAPQLREVPVRAAVESIPDRPVLQVQTLTHVERALPLRVPEVSSQVQAIETFTPEPGLLARERAAPERALPLRAAPVRAQVQALPLPPESARTPDTSAAGTASAAAGEQAQAGRSNGGQASAATGAGVVQSGTGAGAQAASPGGQGVVARGQGAGPGVKSAPGGWPGAAASDDWGASRRTVAGTGTGTGEAGRAGQGAGHSGLFNPDGSPRLPDDWVKGKRVDLDRAGTWLKRPGMEYRGTRFDKYWIPDGTLLEEWVRRGIKELSIPIPGTGLELKCVVSLLQFGGGCIPVDPNANEQPATGRPAPNIPFKPELQEDNGSVRPQTGQP</sequence>
<dbReference type="Proteomes" id="UP000242857">
    <property type="component" value="Unassembled WGS sequence"/>
</dbReference>
<dbReference type="STRING" id="213588.SAMN02745204_01663"/>
<feature type="compositionally biased region" description="Low complexity" evidence="1">
    <location>
        <begin position="167"/>
        <end position="184"/>
    </location>
</feature>
<evidence type="ECO:0000256" key="1">
    <source>
        <dbReference type="SAM" id="MobiDB-lite"/>
    </source>
</evidence>
<feature type="region of interest" description="Disordered" evidence="1">
    <location>
        <begin position="534"/>
        <end position="569"/>
    </location>
</feature>
<dbReference type="AlphaFoldDB" id="A0A1M4YFF3"/>
<feature type="transmembrane region" description="Helical" evidence="2">
    <location>
        <begin position="94"/>
        <end position="116"/>
    </location>
</feature>
<accession>A0A1M4YFF3</accession>
<dbReference type="OrthoDB" id="6008404at2"/>
<evidence type="ECO:0000313" key="3">
    <source>
        <dbReference type="EMBL" id="SHF04186.1"/>
    </source>
</evidence>
<keyword evidence="2" id="KW-0472">Membrane</keyword>
<protein>
    <submittedName>
        <fullName evidence="3">Uncharacterized protein</fullName>
    </submittedName>
</protein>
<feature type="compositionally biased region" description="Low complexity" evidence="1">
    <location>
        <begin position="400"/>
        <end position="423"/>
    </location>
</feature>
<dbReference type="RefSeq" id="WP_072756136.1">
    <property type="nucleotide sequence ID" value="NZ_FQUK01000027.1"/>
</dbReference>
<dbReference type="EMBL" id="FQUK01000027">
    <property type="protein sequence ID" value="SHF04186.1"/>
    <property type="molecule type" value="Genomic_DNA"/>
</dbReference>
<gene>
    <name evidence="3" type="ORF">SAMN02745204_01663</name>
</gene>
<evidence type="ECO:0000256" key="2">
    <source>
        <dbReference type="SAM" id="Phobius"/>
    </source>
</evidence>
<feature type="compositionally biased region" description="Polar residues" evidence="1">
    <location>
        <begin position="558"/>
        <end position="569"/>
    </location>
</feature>
<keyword evidence="2" id="KW-1133">Transmembrane helix</keyword>
<name>A0A1M4YFF3_9GAMM</name>
<feature type="compositionally biased region" description="Low complexity" evidence="1">
    <location>
        <begin position="336"/>
        <end position="391"/>
    </location>
</feature>
<keyword evidence="2" id="KW-0812">Transmembrane</keyword>
<feature type="compositionally biased region" description="Gly residues" evidence="1">
    <location>
        <begin position="424"/>
        <end position="440"/>
    </location>
</feature>
<proteinExistence type="predicted"/>
<organism evidence="3 4">
    <name type="scientific">Thermomonas hydrothermalis</name>
    <dbReference type="NCBI Taxonomy" id="213588"/>
    <lineage>
        <taxon>Bacteria</taxon>
        <taxon>Pseudomonadati</taxon>
        <taxon>Pseudomonadota</taxon>
        <taxon>Gammaproteobacteria</taxon>
        <taxon>Lysobacterales</taxon>
        <taxon>Lysobacteraceae</taxon>
        <taxon>Thermomonas</taxon>
    </lineage>
</organism>
<evidence type="ECO:0000313" key="4">
    <source>
        <dbReference type="Proteomes" id="UP000242857"/>
    </source>
</evidence>
<reference evidence="4" key="1">
    <citation type="submission" date="2016-11" db="EMBL/GenBank/DDBJ databases">
        <authorList>
            <person name="Varghese N."/>
            <person name="Submissions S."/>
        </authorList>
    </citation>
    <scope>NUCLEOTIDE SEQUENCE [LARGE SCALE GENOMIC DNA]</scope>
    <source>
        <strain evidence="4">DSM 14834</strain>
    </source>
</reference>
<feature type="region of interest" description="Disordered" evidence="1">
    <location>
        <begin position="167"/>
        <end position="196"/>
    </location>
</feature>